<feature type="active site" description="Proton donor" evidence="14">
    <location>
        <position position="435"/>
    </location>
</feature>
<evidence type="ECO:0000313" key="21">
    <source>
        <dbReference type="Proteomes" id="UP000198755"/>
    </source>
</evidence>
<evidence type="ECO:0000256" key="3">
    <source>
        <dbReference type="ARBA" id="ARBA00007131"/>
    </source>
</evidence>
<evidence type="ECO:0000259" key="19">
    <source>
        <dbReference type="SMART" id="SM00861"/>
    </source>
</evidence>
<feature type="binding site" evidence="17">
    <location>
        <position position="177"/>
    </location>
    <ligand>
        <name>Mg(2+)</name>
        <dbReference type="ChEBI" id="CHEBI:18420"/>
    </ligand>
</feature>
<feature type="binding site" evidence="15">
    <location>
        <position position="543"/>
    </location>
    <ligand>
        <name>substrate</name>
    </ligand>
</feature>
<dbReference type="PROSITE" id="PS00802">
    <property type="entry name" value="TRANSKETOLASE_2"/>
    <property type="match status" value="1"/>
</dbReference>
<feature type="binding site" evidence="15">
    <location>
        <position position="379"/>
    </location>
    <ligand>
        <name>substrate</name>
    </ligand>
</feature>
<dbReference type="InterPro" id="IPR005478">
    <property type="entry name" value="Transketolase_bac-like"/>
</dbReference>
<feature type="binding site" evidence="15">
    <location>
        <position position="496"/>
    </location>
    <ligand>
        <name>substrate</name>
    </ligand>
</feature>
<dbReference type="AlphaFoldDB" id="A0A1I3Z8J1"/>
<comment type="similarity">
    <text evidence="3">Belongs to the transketolase family.</text>
</comment>
<comment type="cofactor">
    <cofactor evidence="17">
        <name>Mg(2+)</name>
        <dbReference type="ChEBI" id="CHEBI:18420"/>
    </cofactor>
    <text evidence="17">Binds 1 Mg(2+) ion per subunit. Can also utilize other divalent metal cations, such as Ca(2+), Mn(2+) and Co(2+).</text>
</comment>
<dbReference type="STRING" id="1612308.SAMN05444581_107159"/>
<evidence type="ECO:0000256" key="14">
    <source>
        <dbReference type="PIRSR" id="PIRSR605478-1"/>
    </source>
</evidence>
<feature type="binding site" evidence="16">
    <location>
        <position position="178"/>
    </location>
    <ligand>
        <name>thiamine diphosphate</name>
        <dbReference type="ChEBI" id="CHEBI:58937"/>
    </ligand>
</feature>
<organism evidence="20 21">
    <name type="scientific">Methylocapsa palsarum</name>
    <dbReference type="NCBI Taxonomy" id="1612308"/>
    <lineage>
        <taxon>Bacteria</taxon>
        <taxon>Pseudomonadati</taxon>
        <taxon>Pseudomonadota</taxon>
        <taxon>Alphaproteobacteria</taxon>
        <taxon>Hyphomicrobiales</taxon>
        <taxon>Beijerinckiaceae</taxon>
        <taxon>Methylocapsa</taxon>
    </lineage>
</organism>
<comment type="subunit">
    <text evidence="4">Homodimer.</text>
</comment>
<evidence type="ECO:0000256" key="5">
    <source>
        <dbReference type="ARBA" id="ARBA00013152"/>
    </source>
</evidence>
<comment type="cofactor">
    <cofactor evidence="1">
        <name>Ca(2+)</name>
        <dbReference type="ChEBI" id="CHEBI:29108"/>
    </cofactor>
</comment>
<evidence type="ECO:0000256" key="18">
    <source>
        <dbReference type="PIRSR" id="PIRSR605478-5"/>
    </source>
</evidence>
<dbReference type="InterPro" id="IPR005475">
    <property type="entry name" value="Transketolase-like_Pyr-bd"/>
</dbReference>
<evidence type="ECO:0000313" key="20">
    <source>
        <dbReference type="EMBL" id="SFK40414.1"/>
    </source>
</evidence>
<keyword evidence="7" id="KW-0808">Transferase</keyword>
<feature type="site" description="Important for catalytic activity" evidence="18">
    <location>
        <position position="41"/>
    </location>
</feature>
<gene>
    <name evidence="20" type="ORF">SAMN05444581_107159</name>
</gene>
<reference evidence="20" key="1">
    <citation type="submission" date="2016-10" db="EMBL/GenBank/DDBJ databases">
        <authorList>
            <person name="de Groot N.N."/>
        </authorList>
    </citation>
    <scope>NUCLEOTIDE SEQUENCE [LARGE SCALE GENOMIC DNA]</scope>
    <source>
        <strain evidence="20">NE2</strain>
    </source>
</reference>
<evidence type="ECO:0000256" key="8">
    <source>
        <dbReference type="ARBA" id="ARBA00022723"/>
    </source>
</evidence>
<dbReference type="InterPro" id="IPR055152">
    <property type="entry name" value="Transketolase-like_C_2"/>
</dbReference>
<evidence type="ECO:0000256" key="17">
    <source>
        <dbReference type="PIRSR" id="PIRSR605478-4"/>
    </source>
</evidence>
<feature type="binding site" evidence="17">
    <location>
        <position position="207"/>
    </location>
    <ligand>
        <name>Mg(2+)</name>
        <dbReference type="ChEBI" id="CHEBI:18420"/>
    </ligand>
</feature>
<sequence>MTSAEPLADKAAAGTADLDRLSINTIRTLSIDAVEKANSGHAGAPMGLAAVAYTLWQRFVRSDPDDCLWPNRDRFVLSCGHASMLLYSLLHLAGVKDAKGLPAVSLDDIRHFRQLGFRTPGHPEYGFTAGVETTTGPLGQGCGNSVGMAIASRWLGARYNRPDAVLFDYDVYALCSDGDLMEGVASEAASLAGHLGLSNLCWIYDSNHITIEGRTDLAFSEDVGARFEAYQWRVLRVADANDSAALVEALDAFKATQDRPTLIIVTSIIGYGSPHKQSTASAHSEPLGAEEVRLTKRAYGWPEDAEFLVPDGVYAHFAEGFGRRGRELRAKWLATYDAYARAEPASAKEISVMLAREMPEGWDRDLPVFPADEKGIATREASGKALNAIARHCPWIVGGSADLAPSTKTLLTFEGAGSLQEREPGGRNLHFGVREHAMGSAVNGMVLSDLRAYGATFLVFCDYMRPPVRLAALMDLPALFVFTHDSFGVGEDGPTHQPVEHLAGLRAIPGLVTLRPADANETVEAYRVIMKMQKNPAALILSRQALPTFDRTVYASAEGVARGAYIMADSPDQHPEVILIGTGSEVRLCVGAYEALKKEGIRARVVSMPSWELFERQDEAYRAKVLPPEVKARVCVEQASTLGWDRYAGASGTIIGMHSFGSSAPLKDLLGKFGFMPDKVADAAREQVAKHKLS</sequence>
<feature type="binding site" evidence="16">
    <location>
        <begin position="136"/>
        <end position="138"/>
    </location>
    <ligand>
        <name>thiamine diphosphate</name>
        <dbReference type="ChEBI" id="CHEBI:58937"/>
    </ligand>
</feature>
<keyword evidence="11 16" id="KW-0786">Thiamine pyrophosphate</keyword>
<dbReference type="InterPro" id="IPR009014">
    <property type="entry name" value="Transketo_C/PFOR_II"/>
</dbReference>
<evidence type="ECO:0000256" key="1">
    <source>
        <dbReference type="ARBA" id="ARBA00001913"/>
    </source>
</evidence>
<keyword evidence="21" id="KW-1185">Reference proteome</keyword>
<dbReference type="GO" id="GO:0019253">
    <property type="term" value="P:reductive pentose-phosphate cycle"/>
    <property type="evidence" value="ECO:0007669"/>
    <property type="project" value="UniProtKB-KW"/>
</dbReference>
<evidence type="ECO:0000256" key="16">
    <source>
        <dbReference type="PIRSR" id="PIRSR605478-3"/>
    </source>
</evidence>
<dbReference type="Pfam" id="PF22613">
    <property type="entry name" value="Transketolase_C_1"/>
    <property type="match status" value="1"/>
</dbReference>
<dbReference type="GO" id="GO:0005829">
    <property type="term" value="C:cytosol"/>
    <property type="evidence" value="ECO:0007669"/>
    <property type="project" value="TreeGrafter"/>
</dbReference>
<feature type="binding site" evidence="16">
    <location>
        <position position="460"/>
    </location>
    <ligand>
        <name>thiamine diphosphate</name>
        <dbReference type="ChEBI" id="CHEBI:58937"/>
    </ligand>
</feature>
<accession>A0A1I3Z8J1</accession>
<feature type="binding site" evidence="15">
    <location>
        <position position="283"/>
    </location>
    <ligand>
        <name>substrate</name>
    </ligand>
</feature>
<comment type="catalytic activity">
    <reaction evidence="12">
        <text>D-sedoheptulose 7-phosphate + D-glyceraldehyde 3-phosphate = aldehydo-D-ribose 5-phosphate + D-xylulose 5-phosphate</text>
        <dbReference type="Rhea" id="RHEA:10508"/>
        <dbReference type="ChEBI" id="CHEBI:57483"/>
        <dbReference type="ChEBI" id="CHEBI:57737"/>
        <dbReference type="ChEBI" id="CHEBI:58273"/>
        <dbReference type="ChEBI" id="CHEBI:59776"/>
        <dbReference type="EC" id="2.2.1.1"/>
    </reaction>
</comment>
<dbReference type="Proteomes" id="UP000198755">
    <property type="component" value="Unassembled WGS sequence"/>
</dbReference>
<dbReference type="PANTHER" id="PTHR43522">
    <property type="entry name" value="TRANSKETOLASE"/>
    <property type="match status" value="1"/>
</dbReference>
<feature type="binding site" evidence="15">
    <location>
        <position position="41"/>
    </location>
    <ligand>
        <name>substrate</name>
    </ligand>
</feature>
<dbReference type="SUPFAM" id="SSF52922">
    <property type="entry name" value="TK C-terminal domain-like"/>
    <property type="match status" value="1"/>
</dbReference>
<dbReference type="FunFam" id="3.40.50.920:FF:000003">
    <property type="entry name" value="Transketolase"/>
    <property type="match status" value="1"/>
</dbReference>
<feature type="binding site" evidence="16">
    <location>
        <position position="81"/>
    </location>
    <ligand>
        <name>thiamine diphosphate</name>
        <dbReference type="ChEBI" id="CHEBI:58937"/>
    </ligand>
</feature>
<feature type="binding site" evidence="15">
    <location>
        <position position="406"/>
    </location>
    <ligand>
        <name>substrate</name>
    </ligand>
</feature>
<evidence type="ECO:0000256" key="6">
    <source>
        <dbReference type="ARBA" id="ARBA00022567"/>
    </source>
</evidence>
<comment type="cofactor">
    <cofactor evidence="2">
        <name>Co(2+)</name>
        <dbReference type="ChEBI" id="CHEBI:48828"/>
    </cofactor>
</comment>
<evidence type="ECO:0000256" key="10">
    <source>
        <dbReference type="ARBA" id="ARBA00022842"/>
    </source>
</evidence>
<dbReference type="CDD" id="cd07033">
    <property type="entry name" value="TPP_PYR_DXS_TK_like"/>
    <property type="match status" value="1"/>
</dbReference>
<dbReference type="GO" id="GO:0009052">
    <property type="term" value="P:pentose-phosphate shunt, non-oxidative branch"/>
    <property type="evidence" value="ECO:0007669"/>
    <property type="project" value="UniProtKB-ARBA"/>
</dbReference>
<feature type="binding site" evidence="15">
    <location>
        <position position="484"/>
    </location>
    <ligand>
        <name>substrate</name>
    </ligand>
</feature>
<dbReference type="InterPro" id="IPR020826">
    <property type="entry name" value="Transketolase_BS"/>
</dbReference>
<dbReference type="FunFam" id="3.40.50.970:FF:000004">
    <property type="entry name" value="Transketolase"/>
    <property type="match status" value="1"/>
</dbReference>
<dbReference type="OrthoDB" id="8732661at2"/>
<evidence type="ECO:0000256" key="13">
    <source>
        <dbReference type="NCBIfam" id="TIGR00232"/>
    </source>
</evidence>
<comment type="cofactor">
    <cofactor evidence="16">
        <name>thiamine diphosphate</name>
        <dbReference type="ChEBI" id="CHEBI:58937"/>
    </cofactor>
    <text evidence="16">Binds 1 thiamine pyrophosphate per subunit. During the reaction, the substrate forms a covalent intermediate with the cofactor.</text>
</comment>
<evidence type="ECO:0000256" key="11">
    <source>
        <dbReference type="ARBA" id="ARBA00023052"/>
    </source>
</evidence>
<name>A0A1I3Z8J1_9HYPH</name>
<keyword evidence="8 17" id="KW-0479">Metal-binding</keyword>
<evidence type="ECO:0000256" key="9">
    <source>
        <dbReference type="ARBA" id="ARBA00022837"/>
    </source>
</evidence>
<dbReference type="Gene3D" id="3.40.50.970">
    <property type="match status" value="2"/>
</dbReference>
<dbReference type="InterPro" id="IPR005474">
    <property type="entry name" value="Transketolase_N"/>
</dbReference>
<evidence type="ECO:0000256" key="2">
    <source>
        <dbReference type="ARBA" id="ARBA00001941"/>
    </source>
</evidence>
<dbReference type="Pfam" id="PF02779">
    <property type="entry name" value="Transket_pyr"/>
    <property type="match status" value="1"/>
</dbReference>
<dbReference type="Gene3D" id="3.40.50.920">
    <property type="match status" value="1"/>
</dbReference>
<dbReference type="NCBIfam" id="TIGR00232">
    <property type="entry name" value="tktlase_bact"/>
    <property type="match status" value="1"/>
</dbReference>
<dbReference type="FunFam" id="3.40.50.970:FF:000003">
    <property type="entry name" value="Transketolase"/>
    <property type="match status" value="1"/>
</dbReference>
<dbReference type="EMBL" id="FOSN01000007">
    <property type="protein sequence ID" value="SFK40414.1"/>
    <property type="molecule type" value="Genomic_DNA"/>
</dbReference>
<dbReference type="PANTHER" id="PTHR43522:SF2">
    <property type="entry name" value="TRANSKETOLASE 1-RELATED"/>
    <property type="match status" value="1"/>
</dbReference>
<dbReference type="GO" id="GO:0004802">
    <property type="term" value="F:transketolase activity"/>
    <property type="evidence" value="ECO:0007669"/>
    <property type="project" value="UniProtKB-UniRule"/>
</dbReference>
<feature type="binding site" evidence="16">
    <location>
        <position position="207"/>
    </location>
    <ligand>
        <name>thiamine diphosphate</name>
        <dbReference type="ChEBI" id="CHEBI:58937"/>
    </ligand>
</feature>
<dbReference type="InterPro" id="IPR033247">
    <property type="entry name" value="Transketolase_fam"/>
</dbReference>
<feature type="binding site" evidence="17">
    <location>
        <position position="209"/>
    </location>
    <ligand>
        <name>Mg(2+)</name>
        <dbReference type="ChEBI" id="CHEBI:18420"/>
    </ligand>
</feature>
<keyword evidence="6" id="KW-0113">Calvin cycle</keyword>
<feature type="binding site" evidence="16">
    <location>
        <position position="283"/>
    </location>
    <ligand>
        <name>thiamine diphosphate</name>
        <dbReference type="ChEBI" id="CHEBI:58937"/>
    </ligand>
</feature>
<dbReference type="GO" id="GO:0046872">
    <property type="term" value="F:metal ion binding"/>
    <property type="evidence" value="ECO:0007669"/>
    <property type="project" value="UniProtKB-KW"/>
</dbReference>
<proteinExistence type="inferred from homology"/>
<evidence type="ECO:0000256" key="12">
    <source>
        <dbReference type="ARBA" id="ARBA00049473"/>
    </source>
</evidence>
<feature type="site" description="Important for catalytic activity" evidence="18">
    <location>
        <position position="283"/>
    </location>
</feature>
<evidence type="ECO:0000256" key="7">
    <source>
        <dbReference type="ARBA" id="ARBA00022679"/>
    </source>
</evidence>
<dbReference type="SUPFAM" id="SSF52518">
    <property type="entry name" value="Thiamin diphosphate-binding fold (THDP-binding)"/>
    <property type="match status" value="2"/>
</dbReference>
<feature type="binding site" evidence="15">
    <location>
        <position position="492"/>
    </location>
    <ligand>
        <name>substrate</name>
    </ligand>
</feature>
<feature type="domain" description="Transketolase-like pyrimidine-binding" evidence="19">
    <location>
        <begin position="376"/>
        <end position="548"/>
    </location>
</feature>
<dbReference type="Pfam" id="PF00456">
    <property type="entry name" value="Transketolase_N"/>
    <property type="match status" value="1"/>
</dbReference>
<dbReference type="CDD" id="cd02012">
    <property type="entry name" value="TPP_TK"/>
    <property type="match status" value="1"/>
</dbReference>
<dbReference type="InterPro" id="IPR029061">
    <property type="entry name" value="THDP-binding"/>
</dbReference>
<dbReference type="RefSeq" id="WP_091681672.1">
    <property type="nucleotide sequence ID" value="NZ_FOSN01000007.1"/>
</dbReference>
<evidence type="ECO:0000256" key="15">
    <source>
        <dbReference type="PIRSR" id="PIRSR605478-2"/>
    </source>
</evidence>
<keyword evidence="9" id="KW-0106">Calcium</keyword>
<dbReference type="EC" id="2.2.1.1" evidence="5 13"/>
<protein>
    <recommendedName>
        <fullName evidence="5 13">Transketolase</fullName>
        <ecNumber evidence="5 13">2.2.1.1</ecNumber>
    </recommendedName>
</protein>
<dbReference type="SMART" id="SM00861">
    <property type="entry name" value="Transket_pyr"/>
    <property type="match status" value="1"/>
</dbReference>
<evidence type="ECO:0000256" key="4">
    <source>
        <dbReference type="ARBA" id="ARBA00011738"/>
    </source>
</evidence>
<keyword evidence="10 17" id="KW-0460">Magnesium</keyword>